<keyword evidence="1 4" id="KW-0378">Hydrolase</keyword>
<dbReference type="PANTHER" id="PTHR43798:SF31">
    <property type="entry name" value="AB HYDROLASE SUPERFAMILY PROTEIN YCLE"/>
    <property type="match status" value="1"/>
</dbReference>
<dbReference type="OrthoDB" id="7172093at2"/>
<accession>A0A553WD86</accession>
<organism evidence="4 5">
    <name type="scientific">Sphingorhabdus contaminans</name>
    <dbReference type="NCBI Taxonomy" id="1343899"/>
    <lineage>
        <taxon>Bacteria</taxon>
        <taxon>Pseudomonadati</taxon>
        <taxon>Pseudomonadota</taxon>
        <taxon>Alphaproteobacteria</taxon>
        <taxon>Sphingomonadales</taxon>
        <taxon>Sphingomonadaceae</taxon>
        <taxon>Sphingorhabdus</taxon>
    </lineage>
</organism>
<proteinExistence type="predicted"/>
<dbReference type="Gene3D" id="3.40.50.1820">
    <property type="entry name" value="alpha/beta hydrolase"/>
    <property type="match status" value="1"/>
</dbReference>
<evidence type="ECO:0000313" key="5">
    <source>
        <dbReference type="Proteomes" id="UP000320160"/>
    </source>
</evidence>
<gene>
    <name evidence="4" type="ORF">FOM92_13550</name>
</gene>
<feature type="compositionally biased region" description="Polar residues" evidence="2">
    <location>
        <begin position="196"/>
        <end position="207"/>
    </location>
</feature>
<feature type="domain" description="AB hydrolase-1" evidence="3">
    <location>
        <begin position="49"/>
        <end position="300"/>
    </location>
</feature>
<dbReference type="Proteomes" id="UP000320160">
    <property type="component" value="Unassembled WGS sequence"/>
</dbReference>
<reference evidence="4 5" key="1">
    <citation type="submission" date="2019-07" db="EMBL/GenBank/DDBJ databases">
        <authorList>
            <person name="Park M."/>
        </authorList>
    </citation>
    <scope>NUCLEOTIDE SEQUENCE [LARGE SCALE GENOMIC DNA]</scope>
    <source>
        <strain evidence="4 5">KCTC32445</strain>
    </source>
</reference>
<dbReference type="Pfam" id="PF12697">
    <property type="entry name" value="Abhydrolase_6"/>
    <property type="match status" value="1"/>
</dbReference>
<evidence type="ECO:0000256" key="2">
    <source>
        <dbReference type="SAM" id="MobiDB-lite"/>
    </source>
</evidence>
<dbReference type="InterPro" id="IPR050266">
    <property type="entry name" value="AB_hydrolase_sf"/>
</dbReference>
<dbReference type="InterPro" id="IPR000073">
    <property type="entry name" value="AB_hydrolase_1"/>
</dbReference>
<dbReference type="PRINTS" id="PR00111">
    <property type="entry name" value="ABHYDROLASE"/>
</dbReference>
<dbReference type="InterPro" id="IPR029058">
    <property type="entry name" value="AB_hydrolase_fold"/>
</dbReference>
<dbReference type="EMBL" id="VKKU01000002">
    <property type="protein sequence ID" value="TSB02653.1"/>
    <property type="molecule type" value="Genomic_DNA"/>
</dbReference>
<keyword evidence="5" id="KW-1185">Reference proteome</keyword>
<evidence type="ECO:0000256" key="1">
    <source>
        <dbReference type="ARBA" id="ARBA00022801"/>
    </source>
</evidence>
<feature type="region of interest" description="Disordered" evidence="2">
    <location>
        <begin position="181"/>
        <end position="211"/>
    </location>
</feature>
<protein>
    <submittedName>
        <fullName evidence="4">Alpha/beta hydrolase</fullName>
    </submittedName>
</protein>
<dbReference type="SUPFAM" id="SSF53474">
    <property type="entry name" value="alpha/beta-Hydrolases"/>
    <property type="match status" value="1"/>
</dbReference>
<comment type="caution">
    <text evidence="4">The sequence shown here is derived from an EMBL/GenBank/DDBJ whole genome shotgun (WGS) entry which is preliminary data.</text>
</comment>
<sequence length="310" mass="33647">MAVILPVSSWAQTPQCSANPTVAVERSTYDGRHFSVQIEGPARENIDDLILIPGLATPREIWDATRMAQRSCIRLHVVQIRGFGDAAEANGEGPVLEPFVRELGDYIADRIMAGGGKKPLIVGHSLGGLSALMIAARYPDLVQKVMVVDALPFIGTLFHPAATVDLVRPQAERLAASIRSAYGQPKPVDTGRDPGPQSQAGGLTNTPRGRMTVDRWSRNSDPRVVAQALIDVMTTDMRPELPKISAPVTLLYAQDDRAMTVEQSTAAFLPQYAGTPHLKAIQITGSYHFIMLDQPEKFAKELADFLSGNK</sequence>
<evidence type="ECO:0000313" key="4">
    <source>
        <dbReference type="EMBL" id="TSB02653.1"/>
    </source>
</evidence>
<dbReference type="AlphaFoldDB" id="A0A553WD86"/>
<dbReference type="GO" id="GO:0016787">
    <property type="term" value="F:hydrolase activity"/>
    <property type="evidence" value="ECO:0007669"/>
    <property type="project" value="UniProtKB-KW"/>
</dbReference>
<dbReference type="PANTHER" id="PTHR43798">
    <property type="entry name" value="MONOACYLGLYCEROL LIPASE"/>
    <property type="match status" value="1"/>
</dbReference>
<evidence type="ECO:0000259" key="3">
    <source>
        <dbReference type="Pfam" id="PF12697"/>
    </source>
</evidence>
<name>A0A553WD86_9SPHN</name>
<dbReference type="GO" id="GO:0016020">
    <property type="term" value="C:membrane"/>
    <property type="evidence" value="ECO:0007669"/>
    <property type="project" value="TreeGrafter"/>
</dbReference>